<dbReference type="EMBL" id="CAJVPT010044636">
    <property type="protein sequence ID" value="CAG8734701.1"/>
    <property type="molecule type" value="Genomic_DNA"/>
</dbReference>
<evidence type="ECO:0000313" key="2">
    <source>
        <dbReference type="Proteomes" id="UP000789525"/>
    </source>
</evidence>
<protein>
    <submittedName>
        <fullName evidence="1">10_t:CDS:1</fullName>
    </submittedName>
</protein>
<name>A0ACA9Q9C5_9GLOM</name>
<organism evidence="1 2">
    <name type="scientific">Acaulospora colombiana</name>
    <dbReference type="NCBI Taxonomy" id="27376"/>
    <lineage>
        <taxon>Eukaryota</taxon>
        <taxon>Fungi</taxon>
        <taxon>Fungi incertae sedis</taxon>
        <taxon>Mucoromycota</taxon>
        <taxon>Glomeromycotina</taxon>
        <taxon>Glomeromycetes</taxon>
        <taxon>Diversisporales</taxon>
        <taxon>Acaulosporaceae</taxon>
        <taxon>Acaulospora</taxon>
    </lineage>
</organism>
<feature type="non-terminal residue" evidence="1">
    <location>
        <position position="1"/>
    </location>
</feature>
<evidence type="ECO:0000313" key="1">
    <source>
        <dbReference type="EMBL" id="CAG8734701.1"/>
    </source>
</evidence>
<gene>
    <name evidence="1" type="ORF">ACOLOM_LOCUS11838</name>
</gene>
<sequence length="321" mass="33798">HDPAFSRRGVHPNDPWLPGHGLRLEVGATPLPTAPHRHNSKRSHRDVEPAPSTRMPMSLQAILSPPGLPTTTITTSASYSSHGASTLSYPYHPHHHHQPQEPLSAAPFYASSTKVHQLPTPLPTPTSPPPNVLSGDAKLKISVQTRRDHQDQEQPFSSVATYIRTQHSARNGTHQSKSASTSSAAAISSSAATHLRKASHPTSPTTTSTVRKMTASGPFAAGQSARKAYFHTRTASGASAESSYGSGSGSGSVVSKHSLAAMLNPVSPAESASRRADYFSEQQQPPTSTPNDVACCGADGHTPNDDHPHSQGIVGCGCARP</sequence>
<reference evidence="1" key="1">
    <citation type="submission" date="2021-06" db="EMBL/GenBank/DDBJ databases">
        <authorList>
            <person name="Kallberg Y."/>
            <person name="Tangrot J."/>
            <person name="Rosling A."/>
        </authorList>
    </citation>
    <scope>NUCLEOTIDE SEQUENCE</scope>
    <source>
        <strain evidence="1">CL356</strain>
    </source>
</reference>
<dbReference type="Proteomes" id="UP000789525">
    <property type="component" value="Unassembled WGS sequence"/>
</dbReference>
<comment type="caution">
    <text evidence="1">The sequence shown here is derived from an EMBL/GenBank/DDBJ whole genome shotgun (WGS) entry which is preliminary data.</text>
</comment>
<proteinExistence type="predicted"/>
<accession>A0ACA9Q9C5</accession>
<keyword evidence="2" id="KW-1185">Reference proteome</keyword>